<evidence type="ECO:0000256" key="3">
    <source>
        <dbReference type="ARBA" id="ARBA00022448"/>
    </source>
</evidence>
<dbReference type="Pfam" id="PF01545">
    <property type="entry name" value="Cation_efflux"/>
    <property type="match status" value="1"/>
</dbReference>
<dbReference type="PANTHER" id="PTHR11562:SF17">
    <property type="entry name" value="RE54080P-RELATED"/>
    <property type="match status" value="1"/>
</dbReference>
<evidence type="ECO:0000259" key="11">
    <source>
        <dbReference type="Pfam" id="PF01545"/>
    </source>
</evidence>
<proteinExistence type="inferred from homology"/>
<dbReference type="InterPro" id="IPR050681">
    <property type="entry name" value="CDF/SLC30A"/>
</dbReference>
<reference evidence="14" key="1">
    <citation type="journal article" date="2019" name="Nat. Commun.">
        <title>Expansion of phycobilisome linker gene families in mesophilic red algae.</title>
        <authorList>
            <person name="Lee J."/>
            <person name="Kim D."/>
            <person name="Bhattacharya D."/>
            <person name="Yoon H.S."/>
        </authorList>
    </citation>
    <scope>NUCLEOTIDE SEQUENCE [LARGE SCALE GENOMIC DNA]</scope>
    <source>
        <strain evidence="14">CCMP 1328</strain>
    </source>
</reference>
<dbReference type="Gene3D" id="1.20.1510.10">
    <property type="entry name" value="Cation efflux protein transmembrane domain"/>
    <property type="match status" value="1"/>
</dbReference>
<evidence type="ECO:0000256" key="4">
    <source>
        <dbReference type="ARBA" id="ARBA00022692"/>
    </source>
</evidence>
<dbReference type="AlphaFoldDB" id="A0A5J4Z1S0"/>
<keyword evidence="8 10" id="KW-0472">Membrane</keyword>
<evidence type="ECO:0000256" key="7">
    <source>
        <dbReference type="ARBA" id="ARBA00023065"/>
    </source>
</evidence>
<keyword evidence="14" id="KW-1185">Reference proteome</keyword>
<dbReference type="PANTHER" id="PTHR11562">
    <property type="entry name" value="CATION EFFLUX PROTEIN/ ZINC TRANSPORTER"/>
    <property type="match status" value="1"/>
</dbReference>
<keyword evidence="5" id="KW-0862">Zinc</keyword>
<feature type="transmembrane region" description="Helical" evidence="10">
    <location>
        <begin position="237"/>
        <end position="260"/>
    </location>
</feature>
<feature type="domain" description="Cation efflux protein transmembrane" evidence="11">
    <location>
        <begin position="42"/>
        <end position="295"/>
    </location>
</feature>
<evidence type="ECO:0000313" key="13">
    <source>
        <dbReference type="EMBL" id="KAA8497268.1"/>
    </source>
</evidence>
<dbReference type="OMA" id="RTWGWAR"/>
<organism evidence="13 14">
    <name type="scientific">Porphyridium purpureum</name>
    <name type="common">Red alga</name>
    <name type="synonym">Porphyridium cruentum</name>
    <dbReference type="NCBI Taxonomy" id="35688"/>
    <lineage>
        <taxon>Eukaryota</taxon>
        <taxon>Rhodophyta</taxon>
        <taxon>Bangiophyceae</taxon>
        <taxon>Porphyridiales</taxon>
        <taxon>Porphyridiaceae</taxon>
        <taxon>Porphyridium</taxon>
    </lineage>
</organism>
<evidence type="ECO:0000256" key="5">
    <source>
        <dbReference type="ARBA" id="ARBA00022906"/>
    </source>
</evidence>
<dbReference type="NCBIfam" id="TIGR01297">
    <property type="entry name" value="CDF"/>
    <property type="match status" value="1"/>
</dbReference>
<evidence type="ECO:0000256" key="6">
    <source>
        <dbReference type="ARBA" id="ARBA00022989"/>
    </source>
</evidence>
<dbReference type="GO" id="GO:0005886">
    <property type="term" value="C:plasma membrane"/>
    <property type="evidence" value="ECO:0007669"/>
    <property type="project" value="TreeGrafter"/>
</dbReference>
<feature type="domain" description="Cation efflux protein cytoplasmic" evidence="12">
    <location>
        <begin position="299"/>
        <end position="371"/>
    </location>
</feature>
<feature type="transmembrane region" description="Helical" evidence="10">
    <location>
        <begin position="267"/>
        <end position="287"/>
    </location>
</feature>
<comment type="caution">
    <text evidence="13">The sequence shown here is derived from an EMBL/GenBank/DDBJ whole genome shotgun (WGS) entry which is preliminary data.</text>
</comment>
<name>A0A5J4Z1S0_PORPP</name>
<gene>
    <name evidence="13" type="ORF">FVE85_0997</name>
</gene>
<evidence type="ECO:0000256" key="2">
    <source>
        <dbReference type="ARBA" id="ARBA00008873"/>
    </source>
</evidence>
<feature type="transmembrane region" description="Helical" evidence="10">
    <location>
        <begin position="108"/>
        <end position="131"/>
    </location>
</feature>
<keyword evidence="4 10" id="KW-0812">Transmembrane</keyword>
<keyword evidence="7" id="KW-0406">Ion transport</keyword>
<dbReference type="SUPFAM" id="SSF161111">
    <property type="entry name" value="Cation efflux protein transmembrane domain-like"/>
    <property type="match status" value="1"/>
</dbReference>
<keyword evidence="6 10" id="KW-1133">Transmembrane helix</keyword>
<evidence type="ECO:0000313" key="14">
    <source>
        <dbReference type="Proteomes" id="UP000324585"/>
    </source>
</evidence>
<dbReference type="InterPro" id="IPR027469">
    <property type="entry name" value="Cation_efflux_TMD_sf"/>
</dbReference>
<feature type="transmembrane region" description="Helical" evidence="10">
    <location>
        <begin position="143"/>
        <end position="162"/>
    </location>
</feature>
<comment type="subcellular location">
    <subcellularLocation>
        <location evidence="1">Membrane</location>
        <topology evidence="1">Multi-pass membrane protein</topology>
    </subcellularLocation>
</comment>
<sequence>MAAESSPLLEGHGAARGLRNKVPRKRSEGYEGGWSPEQRKLISASVLCLLFMLVELVGGYFAHSLAIMSDAAHLMSDLAGFLLSLVAVSIGRLPGDANMSYGYARAEIIGALVSVMFIWSLTAVLLFFGIYRMFHPSDVDGRLMLVLGLIGLAVNLTLGFVLGHSHGHHGHSHAHGHDHSHGHEHAHEHNHSHADGHEHTHGSEHELVDPERGECETRQQGEHKHAAESQSVNVQAAYLHVLGDLLQNVGVVLAAVVIWVKPEWSIADPLCTVLFSVIVLGTTWGLVRDTLNVLMEGTPPGLDLVEVQEALLAVPGVLDVQDLHIWSLTVGQPALSVHISCDEKVEHELLKRLEKTLFDRFGMTHSTIQINCMDSECCEEDALRSLRCMSLSRRDLSALLKDDVTDA</sequence>
<dbReference type="SUPFAM" id="SSF160240">
    <property type="entry name" value="Cation efflux protein cytoplasmic domain-like"/>
    <property type="match status" value="1"/>
</dbReference>
<evidence type="ECO:0000259" key="12">
    <source>
        <dbReference type="Pfam" id="PF16916"/>
    </source>
</evidence>
<dbReference type="Proteomes" id="UP000324585">
    <property type="component" value="Unassembled WGS sequence"/>
</dbReference>
<feature type="transmembrane region" description="Helical" evidence="10">
    <location>
        <begin position="41"/>
        <end position="62"/>
    </location>
</feature>
<evidence type="ECO:0000256" key="8">
    <source>
        <dbReference type="ARBA" id="ARBA00023136"/>
    </source>
</evidence>
<evidence type="ECO:0000256" key="1">
    <source>
        <dbReference type="ARBA" id="ARBA00004141"/>
    </source>
</evidence>
<dbReference type="InterPro" id="IPR036837">
    <property type="entry name" value="Cation_efflux_CTD_sf"/>
</dbReference>
<dbReference type="InterPro" id="IPR058533">
    <property type="entry name" value="Cation_efflux_TM"/>
</dbReference>
<feature type="compositionally biased region" description="Basic and acidic residues" evidence="9">
    <location>
        <begin position="175"/>
        <end position="227"/>
    </location>
</feature>
<dbReference type="EMBL" id="VRMN01000002">
    <property type="protein sequence ID" value="KAA8497268.1"/>
    <property type="molecule type" value="Genomic_DNA"/>
</dbReference>
<evidence type="ECO:0000256" key="10">
    <source>
        <dbReference type="SAM" id="Phobius"/>
    </source>
</evidence>
<dbReference type="InterPro" id="IPR002524">
    <property type="entry name" value="Cation_efflux"/>
</dbReference>
<feature type="transmembrane region" description="Helical" evidence="10">
    <location>
        <begin position="74"/>
        <end position="93"/>
    </location>
</feature>
<evidence type="ECO:0000256" key="9">
    <source>
        <dbReference type="SAM" id="MobiDB-lite"/>
    </source>
</evidence>
<dbReference type="OrthoDB" id="9944568at2759"/>
<protein>
    <submittedName>
        <fullName evidence="13">Putative zinc transporter protein</fullName>
    </submittedName>
</protein>
<accession>A0A5J4Z1S0</accession>
<dbReference type="InterPro" id="IPR027470">
    <property type="entry name" value="Cation_efflux_CTD"/>
</dbReference>
<dbReference type="Pfam" id="PF16916">
    <property type="entry name" value="ZT_dimer"/>
    <property type="match status" value="1"/>
</dbReference>
<keyword evidence="5" id="KW-0864">Zinc transport</keyword>
<comment type="similarity">
    <text evidence="2">Belongs to the cation diffusion facilitator (CDF) transporter (TC 2.A.4) family. SLC30A subfamily.</text>
</comment>
<keyword evidence="3" id="KW-0813">Transport</keyword>
<feature type="region of interest" description="Disordered" evidence="9">
    <location>
        <begin position="169"/>
        <end position="228"/>
    </location>
</feature>
<dbReference type="GO" id="GO:0005385">
    <property type="term" value="F:zinc ion transmembrane transporter activity"/>
    <property type="evidence" value="ECO:0007669"/>
    <property type="project" value="TreeGrafter"/>
</dbReference>